<proteinExistence type="predicted"/>
<feature type="transmembrane region" description="Helical" evidence="1">
    <location>
        <begin position="98"/>
        <end position="117"/>
    </location>
</feature>
<name>A0A134BED0_9PORP</name>
<feature type="transmembrane region" description="Helical" evidence="1">
    <location>
        <begin position="169"/>
        <end position="186"/>
    </location>
</feature>
<feature type="transmembrane region" description="Helical" evidence="1">
    <location>
        <begin position="314"/>
        <end position="338"/>
    </location>
</feature>
<feature type="transmembrane region" description="Helical" evidence="1">
    <location>
        <begin position="287"/>
        <end position="308"/>
    </location>
</feature>
<keyword evidence="1" id="KW-0812">Transmembrane</keyword>
<accession>A0A134BED0</accession>
<feature type="transmembrane region" description="Helical" evidence="1">
    <location>
        <begin position="220"/>
        <end position="239"/>
    </location>
</feature>
<dbReference type="Pfam" id="PF01757">
    <property type="entry name" value="Acyl_transf_3"/>
    <property type="match status" value="1"/>
</dbReference>
<protein>
    <submittedName>
        <fullName evidence="3">Acyltransferase</fullName>
    </submittedName>
</protein>
<keyword evidence="3" id="KW-0808">Transferase</keyword>
<evidence type="ECO:0000313" key="4">
    <source>
        <dbReference type="Proteomes" id="UP000070224"/>
    </source>
</evidence>
<evidence type="ECO:0000259" key="2">
    <source>
        <dbReference type="Pfam" id="PF01757"/>
    </source>
</evidence>
<dbReference type="AlphaFoldDB" id="A0A134BED0"/>
<feature type="transmembrane region" description="Helical" evidence="1">
    <location>
        <begin position="192"/>
        <end position="208"/>
    </location>
</feature>
<feature type="domain" description="Acyltransferase 3" evidence="2">
    <location>
        <begin position="14"/>
        <end position="339"/>
    </location>
</feature>
<dbReference type="PATRIC" id="fig|322095.3.peg.209"/>
<organism evidence="3 4">
    <name type="scientific">Porphyromonas somerae</name>
    <dbReference type="NCBI Taxonomy" id="322095"/>
    <lineage>
        <taxon>Bacteria</taxon>
        <taxon>Pseudomonadati</taxon>
        <taxon>Bacteroidota</taxon>
        <taxon>Bacteroidia</taxon>
        <taxon>Bacteroidales</taxon>
        <taxon>Porphyromonadaceae</taxon>
        <taxon>Porphyromonas</taxon>
    </lineage>
</organism>
<reference evidence="4" key="1">
    <citation type="submission" date="2016-01" db="EMBL/GenBank/DDBJ databases">
        <authorList>
            <person name="Mitreva M."/>
            <person name="Pepin K.H."/>
            <person name="Mihindukulasuriya K.A."/>
            <person name="Fulton R."/>
            <person name="Fronick C."/>
            <person name="O'Laughlin M."/>
            <person name="Miner T."/>
            <person name="Herter B."/>
            <person name="Rosa B.A."/>
            <person name="Cordes M."/>
            <person name="Tomlinson C."/>
            <person name="Wollam A."/>
            <person name="Palsikar V.B."/>
            <person name="Mardis E.R."/>
            <person name="Wilson R.K."/>
        </authorList>
    </citation>
    <scope>NUCLEOTIDE SEQUENCE [LARGE SCALE GENOMIC DNA]</scope>
    <source>
        <strain evidence="4">KA00683</strain>
    </source>
</reference>
<dbReference type="GO" id="GO:0016747">
    <property type="term" value="F:acyltransferase activity, transferring groups other than amino-acyl groups"/>
    <property type="evidence" value="ECO:0007669"/>
    <property type="project" value="InterPro"/>
</dbReference>
<keyword evidence="3" id="KW-0012">Acyltransferase</keyword>
<sequence length="347" mass="39736">MVDSTLPKEFSVALKGALSLFIVGTHISSLCQPDETLLWLRVCNLLTPLSLVFFFFLSGYGLMIQLRLRTLRTSTTSPATLWAGWLPRRLWGLLKPFLFFYVVALFFLFAGFGFDHIPQALAQLKVNFIIWKVGIPGPLFVAWYLLELMVLYVFFYISFRYVRRWGRAVLVLVGLTLLLMLVAWQVGFGYYWLRYPLCFSVGVAYAIYERSIYKQIKAYRILCLPAVLLLIGVYIWSVLTFPNHPIVLMLASHLAYFALPVLLTVLSKVWGATDLFMRRAHGPVGSALMWLGGISLETYLLHMSFVSLFRSPVIYIQSLLLYLVVVYTATIFGAYLIARYLRVLVRA</sequence>
<keyword evidence="4" id="KW-1185">Reference proteome</keyword>
<dbReference type="InterPro" id="IPR002656">
    <property type="entry name" value="Acyl_transf_3_dom"/>
</dbReference>
<evidence type="ECO:0000313" key="3">
    <source>
        <dbReference type="EMBL" id="KXB78269.1"/>
    </source>
</evidence>
<keyword evidence="1" id="KW-1133">Transmembrane helix</keyword>
<dbReference type="EMBL" id="LSDK01000015">
    <property type="protein sequence ID" value="KXB78269.1"/>
    <property type="molecule type" value="Genomic_DNA"/>
</dbReference>
<keyword evidence="1" id="KW-0472">Membrane</keyword>
<evidence type="ECO:0000256" key="1">
    <source>
        <dbReference type="SAM" id="Phobius"/>
    </source>
</evidence>
<feature type="transmembrane region" description="Helical" evidence="1">
    <location>
        <begin position="36"/>
        <end position="62"/>
    </location>
</feature>
<gene>
    <name evidence="3" type="ORF">HMPREF3185_00210</name>
</gene>
<feature type="transmembrane region" description="Helical" evidence="1">
    <location>
        <begin position="245"/>
        <end position="266"/>
    </location>
</feature>
<comment type="caution">
    <text evidence="3">The sequence shown here is derived from an EMBL/GenBank/DDBJ whole genome shotgun (WGS) entry which is preliminary data.</text>
</comment>
<dbReference type="Proteomes" id="UP000070224">
    <property type="component" value="Unassembled WGS sequence"/>
</dbReference>
<feature type="transmembrane region" description="Helical" evidence="1">
    <location>
        <begin position="12"/>
        <end position="30"/>
    </location>
</feature>
<feature type="transmembrane region" description="Helical" evidence="1">
    <location>
        <begin position="137"/>
        <end position="157"/>
    </location>
</feature>